<dbReference type="PANTHER" id="PTHR43289">
    <property type="entry name" value="MITOGEN-ACTIVATED PROTEIN KINASE KINASE KINASE 20-RELATED"/>
    <property type="match status" value="1"/>
</dbReference>
<dbReference type="SMART" id="SM00220">
    <property type="entry name" value="S_TKc"/>
    <property type="match status" value="1"/>
</dbReference>
<dbReference type="InterPro" id="IPR017441">
    <property type="entry name" value="Protein_kinase_ATP_BS"/>
</dbReference>
<dbReference type="CDD" id="cd14014">
    <property type="entry name" value="STKc_PknB_like"/>
    <property type="match status" value="1"/>
</dbReference>
<dbReference type="Gene3D" id="1.10.510.10">
    <property type="entry name" value="Transferase(Phosphotransferase) domain 1"/>
    <property type="match status" value="1"/>
</dbReference>
<feature type="binding site" evidence="5">
    <location>
        <position position="37"/>
    </location>
    <ligand>
        <name>ATP</name>
        <dbReference type="ChEBI" id="CHEBI:30616"/>
    </ligand>
</feature>
<evidence type="ECO:0000256" key="5">
    <source>
        <dbReference type="PROSITE-ProRule" id="PRU10141"/>
    </source>
</evidence>
<evidence type="ECO:0000256" key="2">
    <source>
        <dbReference type="ARBA" id="ARBA00022741"/>
    </source>
</evidence>
<keyword evidence="4 5" id="KW-0067">ATP-binding</keyword>
<protein>
    <submittedName>
        <fullName evidence="8">Serine/threonine protein kinase</fullName>
    </submittedName>
</protein>
<dbReference type="InterPro" id="IPR000719">
    <property type="entry name" value="Prot_kinase_dom"/>
</dbReference>
<dbReference type="InterPro" id="IPR011009">
    <property type="entry name" value="Kinase-like_dom_sf"/>
</dbReference>
<feature type="compositionally biased region" description="Low complexity" evidence="6">
    <location>
        <begin position="302"/>
        <end position="315"/>
    </location>
</feature>
<dbReference type="GO" id="GO:0004674">
    <property type="term" value="F:protein serine/threonine kinase activity"/>
    <property type="evidence" value="ECO:0007669"/>
    <property type="project" value="UniProtKB-KW"/>
</dbReference>
<proteinExistence type="predicted"/>
<dbReference type="PROSITE" id="PS50011">
    <property type="entry name" value="PROTEIN_KINASE_DOM"/>
    <property type="match status" value="1"/>
</dbReference>
<dbReference type="PANTHER" id="PTHR43289:SF6">
    <property type="entry name" value="SERINE_THREONINE-PROTEIN KINASE NEKL-3"/>
    <property type="match status" value="1"/>
</dbReference>
<dbReference type="RefSeq" id="WP_116650505.1">
    <property type="nucleotide sequence ID" value="NZ_QUZK01000034.1"/>
</dbReference>
<keyword evidence="2 5" id="KW-0547">Nucleotide-binding</keyword>
<dbReference type="GO" id="GO:0005524">
    <property type="term" value="F:ATP binding"/>
    <property type="evidence" value="ECO:0007669"/>
    <property type="project" value="UniProtKB-UniRule"/>
</dbReference>
<sequence>MGEVLGRYHIISELGRGGMGVVYKALDPKLERFIAIKCLSDELSADEIVVARFLREARNVAALNHPNIAQIYVADEHDGKPYFVMEYVDGESLADFIDREGQCSPEMARRVTEQAANALSAAAGEGIVHRDVKPGNIMIDRRGRAVLTDFGIACVAAEQSGAGSQTVMGTPGYLAPEALSGGPVDSRSDMFALGAVWYEMLTGDRLMPGRDLKETFKQLAAGGFPDLSRLEGKVDERVVDILGKLLAIKPAERYADWSALLADMKPLKTGKTGPVQRGDTGPSTAEREVTEALATARTAAQAAPAASAPEATAVLQTETAQQHPVPVQRETPKRRGRTAAMLVVLVLALAAAGFGLARLDPSTWNRVTAWWPGAGDSGTPSAAPAPEADSEEALAEQPGPAADAAGALRAGQAVAAGEGGADGEATATEDAGGGSDSAATSLAKDEGQSTGSASEAVATGEPDSVAGNTGEESGSTEASVVEQGPEVAMVESESTPAPMNAAPAETARSSAPPPPPRGIVVIGVGDPVIADPMVREIESALRGGSHPLVQRGFVSGYRNYVQGEEVDLAGLAGPALDAGARYVVVARALPAGERELQYYNRVETAFIAQLEAITYDLHDMRQMGASPVEQIEFTSLNATRRAVDSVEPWLAGIRAQFD</sequence>
<dbReference type="Gene3D" id="3.30.200.20">
    <property type="entry name" value="Phosphorylase Kinase, domain 1"/>
    <property type="match status" value="1"/>
</dbReference>
<evidence type="ECO:0000313" key="9">
    <source>
        <dbReference type="Proteomes" id="UP000260351"/>
    </source>
</evidence>
<dbReference type="EMBL" id="QUZK01000034">
    <property type="protein sequence ID" value="RFF30562.1"/>
    <property type="molecule type" value="Genomic_DNA"/>
</dbReference>
<comment type="caution">
    <text evidence="8">The sequence shown here is derived from an EMBL/GenBank/DDBJ whole genome shotgun (WGS) entry which is preliminary data.</text>
</comment>
<dbReference type="Pfam" id="PF00069">
    <property type="entry name" value="Pkinase"/>
    <property type="match status" value="1"/>
</dbReference>
<keyword evidence="9" id="KW-1185">Reference proteome</keyword>
<dbReference type="Proteomes" id="UP000260351">
    <property type="component" value="Unassembled WGS sequence"/>
</dbReference>
<keyword evidence="1" id="KW-0808">Transferase</keyword>
<dbReference type="AlphaFoldDB" id="A0A3E1KA06"/>
<dbReference type="PROSITE" id="PS00107">
    <property type="entry name" value="PROTEIN_KINASE_ATP"/>
    <property type="match status" value="1"/>
</dbReference>
<feature type="region of interest" description="Disordered" evidence="6">
    <location>
        <begin position="370"/>
        <end position="515"/>
    </location>
</feature>
<gene>
    <name evidence="8" type="ORF">DZC52_07475</name>
</gene>
<keyword evidence="3 8" id="KW-0418">Kinase</keyword>
<evidence type="ECO:0000256" key="3">
    <source>
        <dbReference type="ARBA" id="ARBA00022777"/>
    </source>
</evidence>
<reference evidence="8 9" key="1">
    <citation type="submission" date="2018-08" db="EMBL/GenBank/DDBJ databases">
        <title>Wenzhouxiangella salilacus sp. nov., a novel bacterium isolated from a saline lake in Xinjiang Province, China.</title>
        <authorList>
            <person name="Han S."/>
        </authorList>
    </citation>
    <scope>NUCLEOTIDE SEQUENCE [LARGE SCALE GENOMIC DNA]</scope>
    <source>
        <strain evidence="8 9">XDB06</strain>
    </source>
</reference>
<accession>A0A3E1KA06</accession>
<name>A0A3E1KA06_9GAMM</name>
<evidence type="ECO:0000256" key="6">
    <source>
        <dbReference type="SAM" id="MobiDB-lite"/>
    </source>
</evidence>
<evidence type="ECO:0000313" key="8">
    <source>
        <dbReference type="EMBL" id="RFF30562.1"/>
    </source>
</evidence>
<feature type="domain" description="Protein kinase" evidence="7">
    <location>
        <begin position="8"/>
        <end position="267"/>
    </location>
</feature>
<evidence type="ECO:0000256" key="1">
    <source>
        <dbReference type="ARBA" id="ARBA00022679"/>
    </source>
</evidence>
<evidence type="ECO:0000256" key="4">
    <source>
        <dbReference type="ARBA" id="ARBA00022840"/>
    </source>
</evidence>
<feature type="region of interest" description="Disordered" evidence="6">
    <location>
        <begin position="302"/>
        <end position="334"/>
    </location>
</feature>
<keyword evidence="8" id="KW-0723">Serine/threonine-protein kinase</keyword>
<feature type="compositionally biased region" description="Low complexity" evidence="6">
    <location>
        <begin position="395"/>
        <end position="416"/>
    </location>
</feature>
<dbReference type="SUPFAM" id="SSF56112">
    <property type="entry name" value="Protein kinase-like (PK-like)"/>
    <property type="match status" value="1"/>
</dbReference>
<organism evidence="8 9">
    <name type="scientific">Wenzhouxiangella sediminis</name>
    <dbReference type="NCBI Taxonomy" id="1792836"/>
    <lineage>
        <taxon>Bacteria</taxon>
        <taxon>Pseudomonadati</taxon>
        <taxon>Pseudomonadota</taxon>
        <taxon>Gammaproteobacteria</taxon>
        <taxon>Chromatiales</taxon>
        <taxon>Wenzhouxiangellaceae</taxon>
        <taxon>Wenzhouxiangella</taxon>
    </lineage>
</organism>
<dbReference type="InterPro" id="IPR008271">
    <property type="entry name" value="Ser/Thr_kinase_AS"/>
</dbReference>
<feature type="compositionally biased region" description="Polar residues" evidence="6">
    <location>
        <begin position="466"/>
        <end position="478"/>
    </location>
</feature>
<dbReference type="OrthoDB" id="9770715at2"/>
<evidence type="ECO:0000259" key="7">
    <source>
        <dbReference type="PROSITE" id="PS50011"/>
    </source>
</evidence>
<dbReference type="PROSITE" id="PS00108">
    <property type="entry name" value="PROTEIN_KINASE_ST"/>
    <property type="match status" value="1"/>
</dbReference>